<keyword evidence="3 7" id="KW-1133">Transmembrane helix</keyword>
<feature type="region of interest" description="Disordered" evidence="6">
    <location>
        <begin position="1"/>
        <end position="29"/>
    </location>
</feature>
<feature type="transmembrane region" description="Helical" evidence="7">
    <location>
        <begin position="153"/>
        <end position="174"/>
    </location>
</feature>
<dbReference type="EMBL" id="JAPEVB010000003">
    <property type="protein sequence ID" value="KAJ4391708.1"/>
    <property type="molecule type" value="Genomic_DNA"/>
</dbReference>
<evidence type="ECO:0000256" key="7">
    <source>
        <dbReference type="SAM" id="Phobius"/>
    </source>
</evidence>
<dbReference type="PANTHER" id="PTHR33048">
    <property type="entry name" value="PTH11-LIKE INTEGRAL MEMBRANE PROTEIN (AFU_ORTHOLOGUE AFUA_5G11245)"/>
    <property type="match status" value="1"/>
</dbReference>
<feature type="transmembrane region" description="Helical" evidence="7">
    <location>
        <begin position="194"/>
        <end position="218"/>
    </location>
</feature>
<dbReference type="OrthoDB" id="3648173at2759"/>
<comment type="similarity">
    <text evidence="5">Belongs to the SAT4 family.</text>
</comment>
<organism evidence="9 10">
    <name type="scientific">Gnomoniopsis smithogilvyi</name>
    <dbReference type="NCBI Taxonomy" id="1191159"/>
    <lineage>
        <taxon>Eukaryota</taxon>
        <taxon>Fungi</taxon>
        <taxon>Dikarya</taxon>
        <taxon>Ascomycota</taxon>
        <taxon>Pezizomycotina</taxon>
        <taxon>Sordariomycetes</taxon>
        <taxon>Sordariomycetidae</taxon>
        <taxon>Diaporthales</taxon>
        <taxon>Gnomoniaceae</taxon>
        <taxon>Gnomoniopsis</taxon>
    </lineage>
</organism>
<dbReference type="GO" id="GO:0016020">
    <property type="term" value="C:membrane"/>
    <property type="evidence" value="ECO:0007669"/>
    <property type="project" value="UniProtKB-SubCell"/>
</dbReference>
<evidence type="ECO:0000256" key="6">
    <source>
        <dbReference type="SAM" id="MobiDB-lite"/>
    </source>
</evidence>
<feature type="transmembrane region" description="Helical" evidence="7">
    <location>
        <begin position="271"/>
        <end position="293"/>
    </location>
</feature>
<proteinExistence type="inferred from homology"/>
<evidence type="ECO:0000313" key="9">
    <source>
        <dbReference type="EMBL" id="KAJ4391708.1"/>
    </source>
</evidence>
<dbReference type="InterPro" id="IPR049326">
    <property type="entry name" value="Rhodopsin_dom_fungi"/>
</dbReference>
<gene>
    <name evidence="9" type="ORF">N0V93_005328</name>
</gene>
<reference evidence="9" key="1">
    <citation type="submission" date="2022-10" db="EMBL/GenBank/DDBJ databases">
        <title>Tapping the CABI collections for fungal endophytes: first genome assemblies for Collariella, Neodidymelliopsis, Ascochyta clinopodiicola, Didymella pomorum, Didymosphaeria variabile, Neocosmospora piperis and Neocucurbitaria cava.</title>
        <authorList>
            <person name="Hill R."/>
        </authorList>
    </citation>
    <scope>NUCLEOTIDE SEQUENCE</scope>
    <source>
        <strain evidence="9">IMI 355082</strain>
    </source>
</reference>
<keyword evidence="10" id="KW-1185">Reference proteome</keyword>
<keyword evidence="4 7" id="KW-0472">Membrane</keyword>
<accession>A0A9W8YU61</accession>
<protein>
    <recommendedName>
        <fullName evidence="8">Rhodopsin domain-containing protein</fullName>
    </recommendedName>
</protein>
<name>A0A9W8YU61_9PEZI</name>
<evidence type="ECO:0000256" key="2">
    <source>
        <dbReference type="ARBA" id="ARBA00022692"/>
    </source>
</evidence>
<evidence type="ECO:0000259" key="8">
    <source>
        <dbReference type="Pfam" id="PF20684"/>
    </source>
</evidence>
<dbReference type="AlphaFoldDB" id="A0A9W8YU61"/>
<sequence length="429" mass="46657">MATATTKTPDLPAASGLTGQTTDLPKPGEFPSLDAETQVPIIIGVASAFLALSTIMVLARLYTRYGLIKVAGDDDITIAVAQVVNIGLVTTTILQSAYGLGRHTWMVNLADRTKQLELLLASEIIYNAAQAMTKISLLLQYRRIFRGMRTRLVSLWLMVFVTVWCVISIVLDAFACTPMAILNPHLEGTCLKSLLVWSLTSAVNIVTNFAVVAVPIPATWALQLHQKQRIILTLLFGFGFCTGIVAIARILTVKNAALSLDVSWDSSPNSYFSVIEVNVGIVCACIITLRPLFAHLFPSLVKSSYASPGYYGEATAMPGTKKSSRDTMTHADHGIYGLADLEVNQVLNGSQEILTNPKFFEPAHFHDHHTMPRMSTSITSGGRLQSSFIGDRVPATKIQTRSGDIMVTRETTIREEKRAVSPELSEGSS</sequence>
<feature type="transmembrane region" description="Helical" evidence="7">
    <location>
        <begin position="75"/>
        <end position="98"/>
    </location>
</feature>
<dbReference type="Proteomes" id="UP001140453">
    <property type="component" value="Unassembled WGS sequence"/>
</dbReference>
<evidence type="ECO:0000256" key="1">
    <source>
        <dbReference type="ARBA" id="ARBA00004141"/>
    </source>
</evidence>
<comment type="caution">
    <text evidence="9">The sequence shown here is derived from an EMBL/GenBank/DDBJ whole genome shotgun (WGS) entry which is preliminary data.</text>
</comment>
<evidence type="ECO:0000256" key="4">
    <source>
        <dbReference type="ARBA" id="ARBA00023136"/>
    </source>
</evidence>
<comment type="subcellular location">
    <subcellularLocation>
        <location evidence="1">Membrane</location>
        <topology evidence="1">Multi-pass membrane protein</topology>
    </subcellularLocation>
</comment>
<dbReference type="Pfam" id="PF20684">
    <property type="entry name" value="Fung_rhodopsin"/>
    <property type="match status" value="1"/>
</dbReference>
<evidence type="ECO:0000256" key="5">
    <source>
        <dbReference type="ARBA" id="ARBA00038359"/>
    </source>
</evidence>
<feature type="transmembrane region" description="Helical" evidence="7">
    <location>
        <begin position="230"/>
        <end position="251"/>
    </location>
</feature>
<feature type="domain" description="Rhodopsin" evidence="8">
    <location>
        <begin position="59"/>
        <end position="294"/>
    </location>
</feature>
<dbReference type="InterPro" id="IPR052337">
    <property type="entry name" value="SAT4-like"/>
</dbReference>
<feature type="transmembrane region" description="Helical" evidence="7">
    <location>
        <begin position="41"/>
        <end position="63"/>
    </location>
</feature>
<dbReference type="PANTHER" id="PTHR33048:SF47">
    <property type="entry name" value="INTEGRAL MEMBRANE PROTEIN-RELATED"/>
    <property type="match status" value="1"/>
</dbReference>
<keyword evidence="2 7" id="KW-0812">Transmembrane</keyword>
<evidence type="ECO:0000256" key="3">
    <source>
        <dbReference type="ARBA" id="ARBA00022989"/>
    </source>
</evidence>
<evidence type="ECO:0000313" key="10">
    <source>
        <dbReference type="Proteomes" id="UP001140453"/>
    </source>
</evidence>